<evidence type="ECO:0000256" key="1">
    <source>
        <dbReference type="SAM" id="MobiDB-lite"/>
    </source>
</evidence>
<evidence type="ECO:0008006" key="4">
    <source>
        <dbReference type="Google" id="ProtNLM"/>
    </source>
</evidence>
<accession>A0A8J7WSF2</accession>
<dbReference type="Proteomes" id="UP000677913">
    <property type="component" value="Unassembled WGS sequence"/>
</dbReference>
<sequence length="192" mass="20289">MAYFAALLARSADRWTARDADLDEIEDVAGLMELMREVPEDYEGDDEPDTSVLLLEQEDVWFAVVRLDSDDDPRLFVSDAAAVSRSAYADLLLSADLLPPGADGRDEAGVGAVGEQEADEDAEPGSADLAVVETGEHRPLHSGPAGDADLLADFGVRAATLTRLCHQGVVPADALADVAAALGAAEELEEVR</sequence>
<dbReference type="NCBIfam" id="TIGR03941">
    <property type="entry name" value="tRNA_deam_assoc"/>
    <property type="match status" value="1"/>
</dbReference>
<dbReference type="AlphaFoldDB" id="A0A8J7WSF2"/>
<organism evidence="2 3">
    <name type="scientific">Actinocrinis puniceicyclus</name>
    <dbReference type="NCBI Taxonomy" id="977794"/>
    <lineage>
        <taxon>Bacteria</taxon>
        <taxon>Bacillati</taxon>
        <taxon>Actinomycetota</taxon>
        <taxon>Actinomycetes</taxon>
        <taxon>Catenulisporales</taxon>
        <taxon>Actinospicaceae</taxon>
        <taxon>Actinocrinis</taxon>
    </lineage>
</organism>
<reference evidence="2" key="1">
    <citation type="submission" date="2021-04" db="EMBL/GenBank/DDBJ databases">
        <title>Genome based classification of Actinospica acidithermotolerans sp. nov., an actinobacterium isolated from an Indonesian hot spring.</title>
        <authorList>
            <person name="Kusuma A.B."/>
            <person name="Putra K.E."/>
            <person name="Nafisah S."/>
            <person name="Loh J."/>
            <person name="Nouioui I."/>
            <person name="Goodfellow M."/>
        </authorList>
    </citation>
    <scope>NUCLEOTIDE SEQUENCE</scope>
    <source>
        <strain evidence="2">DSM 45618</strain>
    </source>
</reference>
<gene>
    <name evidence="2" type="ORF">KGA66_15405</name>
</gene>
<feature type="region of interest" description="Disordered" evidence="1">
    <location>
        <begin position="103"/>
        <end position="125"/>
    </location>
</feature>
<proteinExistence type="predicted"/>
<protein>
    <recommendedName>
        <fullName evidence="4">tRNA adenosine deaminase-associated protein</fullName>
    </recommendedName>
</protein>
<dbReference type="EMBL" id="JAGSXH010000050">
    <property type="protein sequence ID" value="MBS2964444.1"/>
    <property type="molecule type" value="Genomic_DNA"/>
</dbReference>
<name>A0A8J7WSF2_9ACTN</name>
<comment type="caution">
    <text evidence="2">The sequence shown here is derived from an EMBL/GenBank/DDBJ whole genome shotgun (WGS) entry which is preliminary data.</text>
</comment>
<dbReference type="InterPro" id="IPR023869">
    <property type="entry name" value="tRNA_Adeno_NH3ase_assoc_put"/>
</dbReference>
<evidence type="ECO:0000313" key="2">
    <source>
        <dbReference type="EMBL" id="MBS2964444.1"/>
    </source>
</evidence>
<keyword evidence="3" id="KW-1185">Reference proteome</keyword>
<dbReference type="RefSeq" id="WP_211468804.1">
    <property type="nucleotide sequence ID" value="NZ_JAGSXH010000050.1"/>
</dbReference>
<evidence type="ECO:0000313" key="3">
    <source>
        <dbReference type="Proteomes" id="UP000677913"/>
    </source>
</evidence>